<proteinExistence type="predicted"/>
<evidence type="ECO:0000313" key="3">
    <source>
        <dbReference type="Proteomes" id="UP001469553"/>
    </source>
</evidence>
<reference evidence="2 3" key="1">
    <citation type="submission" date="2021-06" db="EMBL/GenBank/DDBJ databases">
        <authorList>
            <person name="Palmer J.M."/>
        </authorList>
    </citation>
    <scope>NUCLEOTIDE SEQUENCE [LARGE SCALE GENOMIC DNA]</scope>
    <source>
        <strain evidence="2 3">AS_MEX2019</strain>
        <tissue evidence="2">Muscle</tissue>
    </source>
</reference>
<dbReference type="Proteomes" id="UP001469553">
    <property type="component" value="Unassembled WGS sequence"/>
</dbReference>
<feature type="compositionally biased region" description="Basic and acidic residues" evidence="1">
    <location>
        <begin position="44"/>
        <end position="62"/>
    </location>
</feature>
<accession>A0ABV1AAT2</accession>
<feature type="region of interest" description="Disordered" evidence="1">
    <location>
        <begin position="1"/>
        <end position="162"/>
    </location>
</feature>
<organism evidence="2 3">
    <name type="scientific">Ameca splendens</name>
    <dbReference type="NCBI Taxonomy" id="208324"/>
    <lineage>
        <taxon>Eukaryota</taxon>
        <taxon>Metazoa</taxon>
        <taxon>Chordata</taxon>
        <taxon>Craniata</taxon>
        <taxon>Vertebrata</taxon>
        <taxon>Euteleostomi</taxon>
        <taxon>Actinopterygii</taxon>
        <taxon>Neopterygii</taxon>
        <taxon>Teleostei</taxon>
        <taxon>Neoteleostei</taxon>
        <taxon>Acanthomorphata</taxon>
        <taxon>Ovalentaria</taxon>
        <taxon>Atherinomorphae</taxon>
        <taxon>Cyprinodontiformes</taxon>
        <taxon>Goodeidae</taxon>
        <taxon>Ameca</taxon>
    </lineage>
</organism>
<comment type="caution">
    <text evidence="2">The sequence shown here is derived from an EMBL/GenBank/DDBJ whole genome shotgun (WGS) entry which is preliminary data.</text>
</comment>
<protein>
    <submittedName>
        <fullName evidence="2">Uncharacterized protein</fullName>
    </submittedName>
</protein>
<keyword evidence="3" id="KW-1185">Reference proteome</keyword>
<sequence>MGRPGFPGDFGERGPPGPDGNPLTPVNTEEIRATDIQRPSRAQEPQDNHRRDYCNPPRDKQGRVPGEPPSSRIAEAPGRCSDKPTGPAGSRLHPWKSSNGPRDPRPWDISLTKQRPDRAQGPGPRPWPWQAATGTEPAHTKAPSPGYREPQVHRRVETPTTGRESWELLAHVESMALLETWGLVA</sequence>
<gene>
    <name evidence="2" type="ORF">AMECASPLE_024854</name>
</gene>
<evidence type="ECO:0000256" key="1">
    <source>
        <dbReference type="SAM" id="MobiDB-lite"/>
    </source>
</evidence>
<name>A0ABV1AAT2_9TELE</name>
<dbReference type="EMBL" id="JAHRIP010087041">
    <property type="protein sequence ID" value="MEQ2315674.1"/>
    <property type="molecule type" value="Genomic_DNA"/>
</dbReference>
<evidence type="ECO:0000313" key="2">
    <source>
        <dbReference type="EMBL" id="MEQ2315674.1"/>
    </source>
</evidence>